<evidence type="ECO:0000313" key="5">
    <source>
        <dbReference type="Proteomes" id="UP000199074"/>
    </source>
</evidence>
<evidence type="ECO:0000259" key="3">
    <source>
        <dbReference type="Pfam" id="PF07992"/>
    </source>
</evidence>
<evidence type="ECO:0000256" key="1">
    <source>
        <dbReference type="ARBA" id="ARBA00022630"/>
    </source>
</evidence>
<organism evidence="4 5">
    <name type="scientific">Devosia crocina</name>
    <dbReference type="NCBI Taxonomy" id="429728"/>
    <lineage>
        <taxon>Bacteria</taxon>
        <taxon>Pseudomonadati</taxon>
        <taxon>Pseudomonadota</taxon>
        <taxon>Alphaproteobacteria</taxon>
        <taxon>Hyphomicrobiales</taxon>
        <taxon>Devosiaceae</taxon>
        <taxon>Devosia</taxon>
    </lineage>
</organism>
<feature type="domain" description="FAD/NAD(P)-binding" evidence="3">
    <location>
        <begin position="6"/>
        <end position="323"/>
    </location>
</feature>
<dbReference type="Pfam" id="PF07992">
    <property type="entry name" value="Pyr_redox_2"/>
    <property type="match status" value="1"/>
</dbReference>
<dbReference type="STRING" id="429728.SAMN05216456_0484"/>
<keyword evidence="2" id="KW-0274">FAD</keyword>
<keyword evidence="1" id="KW-0285">Flavoprotein</keyword>
<dbReference type="GO" id="GO:0003955">
    <property type="term" value="F:NAD(P)H dehydrogenase (quinone) activity"/>
    <property type="evidence" value="ECO:0007669"/>
    <property type="project" value="TreeGrafter"/>
</dbReference>
<keyword evidence="5" id="KW-1185">Reference proteome</keyword>
<dbReference type="PANTHER" id="PTHR43014:SF2">
    <property type="entry name" value="MERCURIC REDUCTASE"/>
    <property type="match status" value="1"/>
</dbReference>
<proteinExistence type="predicted"/>
<protein>
    <submittedName>
        <fullName evidence="4">Pyruvate/2-oxoglutarate dehydrogenase complex, dihydrolipoamide dehydrogenase (E3) component</fullName>
    </submittedName>
</protein>
<keyword evidence="4" id="KW-0670">Pyruvate</keyword>
<dbReference type="GO" id="GO:0050660">
    <property type="term" value="F:flavin adenine dinucleotide binding"/>
    <property type="evidence" value="ECO:0007669"/>
    <property type="project" value="TreeGrafter"/>
</dbReference>
<dbReference type="PRINTS" id="PR00411">
    <property type="entry name" value="PNDRDTASEI"/>
</dbReference>
<gene>
    <name evidence="4" type="ORF">SAMN05216456_0484</name>
</gene>
<dbReference type="PRINTS" id="PR00368">
    <property type="entry name" value="FADPNR"/>
</dbReference>
<dbReference type="InterPro" id="IPR036188">
    <property type="entry name" value="FAD/NAD-bd_sf"/>
</dbReference>
<dbReference type="EMBL" id="FPCK01000001">
    <property type="protein sequence ID" value="SFV28298.1"/>
    <property type="molecule type" value="Genomic_DNA"/>
</dbReference>
<dbReference type="AlphaFoldDB" id="A0A1I7N0Y8"/>
<name>A0A1I7N0Y8_9HYPH</name>
<dbReference type="SUPFAM" id="SSF55424">
    <property type="entry name" value="FAD/NAD-linked reductases, dimerisation (C-terminal) domain"/>
    <property type="match status" value="1"/>
</dbReference>
<dbReference type="PANTHER" id="PTHR43014">
    <property type="entry name" value="MERCURIC REDUCTASE"/>
    <property type="match status" value="1"/>
</dbReference>
<dbReference type="Gene3D" id="3.50.50.60">
    <property type="entry name" value="FAD/NAD(P)-binding domain"/>
    <property type="match status" value="2"/>
</dbReference>
<dbReference type="InterPro" id="IPR023753">
    <property type="entry name" value="FAD/NAD-binding_dom"/>
</dbReference>
<dbReference type="Proteomes" id="UP000199074">
    <property type="component" value="Unassembled WGS sequence"/>
</dbReference>
<dbReference type="RefSeq" id="WP_175528425.1">
    <property type="nucleotide sequence ID" value="NZ_FPCK01000001.1"/>
</dbReference>
<evidence type="ECO:0000313" key="4">
    <source>
        <dbReference type="EMBL" id="SFV28298.1"/>
    </source>
</evidence>
<sequence length="477" mass="49826">MSTNPDLCIVGAGALGIDLALYARRLGASVVLADREQVEPGDARTLAVRAAALSASAALVQGMRAGAEMGLGATEVKLTARQVAERVARVAAQQGRADAPEILSAAGVTVIRGLVSFLDSRSLLVGDLTIQPRAVVLALGGDPVIPAIAGLEAAEFFTPDTIFDNQRKLTHLVIIGGDAFAFEQAQVQRRLGAQVTLVPHGPALAGFDAECVAILSNILAQEGVVIARDAQIAAVNTRSQGIGVDLSHADGTLESLDASHLLVSMDRRVDFAPLDLGKTKIKTSSETGYPSLRGTLGATSLRHVRVVGAGAGQSRWAEAQAQGRAAIDSLLGQRRAVPLVPRIVETAPPLAEIGPLSGRKGKFKPGEQLLRQSFSENDRAVAMGAGHGLAKLSVDARGEILEGAILGLQAPELAAVLALAMDRRISLADLAFLPLPRPSLFTIITQLAETYSGSKNVSLWTSHARTLRRVVRNPFGG</sequence>
<dbReference type="SUPFAM" id="SSF51905">
    <property type="entry name" value="FAD/NAD(P)-binding domain"/>
    <property type="match status" value="1"/>
</dbReference>
<accession>A0A1I7N0Y8</accession>
<reference evidence="4 5" key="1">
    <citation type="submission" date="2016-10" db="EMBL/GenBank/DDBJ databases">
        <authorList>
            <person name="de Groot N.N."/>
        </authorList>
    </citation>
    <scope>NUCLEOTIDE SEQUENCE [LARGE SCALE GENOMIC DNA]</scope>
    <source>
        <strain evidence="4 5">IPL20</strain>
    </source>
</reference>
<evidence type="ECO:0000256" key="2">
    <source>
        <dbReference type="ARBA" id="ARBA00022827"/>
    </source>
</evidence>
<dbReference type="Gene3D" id="3.30.390.30">
    <property type="match status" value="1"/>
</dbReference>
<dbReference type="InterPro" id="IPR016156">
    <property type="entry name" value="FAD/NAD-linked_Rdtase_dimer_sf"/>
</dbReference>